<dbReference type="EMBL" id="JAHXZJ010000001">
    <property type="protein sequence ID" value="KAH0566596.1"/>
    <property type="molecule type" value="Genomic_DNA"/>
</dbReference>
<proteinExistence type="predicted"/>
<dbReference type="AlphaFoldDB" id="A0AAV7J258"/>
<organism evidence="1 2">
    <name type="scientific">Cotesia glomerata</name>
    <name type="common">Lepidopteran parasitic wasp</name>
    <name type="synonym">Apanteles glomeratus</name>
    <dbReference type="NCBI Taxonomy" id="32391"/>
    <lineage>
        <taxon>Eukaryota</taxon>
        <taxon>Metazoa</taxon>
        <taxon>Ecdysozoa</taxon>
        <taxon>Arthropoda</taxon>
        <taxon>Hexapoda</taxon>
        <taxon>Insecta</taxon>
        <taxon>Pterygota</taxon>
        <taxon>Neoptera</taxon>
        <taxon>Endopterygota</taxon>
        <taxon>Hymenoptera</taxon>
        <taxon>Apocrita</taxon>
        <taxon>Ichneumonoidea</taxon>
        <taxon>Braconidae</taxon>
        <taxon>Microgastrinae</taxon>
        <taxon>Cotesia</taxon>
    </lineage>
</organism>
<name>A0AAV7J258_COTGL</name>
<comment type="caution">
    <text evidence="1">The sequence shown here is derived from an EMBL/GenBank/DDBJ whole genome shotgun (WGS) entry which is preliminary data.</text>
</comment>
<evidence type="ECO:0000313" key="1">
    <source>
        <dbReference type="EMBL" id="KAH0566596.1"/>
    </source>
</evidence>
<gene>
    <name evidence="1" type="ORF">KQX54_002135</name>
</gene>
<accession>A0AAV7J258</accession>
<sequence length="74" mass="8378">MWEEKKEHRRLDVLLGDGSDVRGLFRRDRDTETSFYGVVPSGADPNRRIVAGITRARSTEAIKRPAACFNSSKQ</sequence>
<reference evidence="1 2" key="1">
    <citation type="journal article" date="2021" name="J. Hered.">
        <title>A chromosome-level genome assembly of the parasitoid wasp, Cotesia glomerata (Hymenoptera: Braconidae).</title>
        <authorList>
            <person name="Pinto B.J."/>
            <person name="Weis J.J."/>
            <person name="Gamble T."/>
            <person name="Ode P.J."/>
            <person name="Paul R."/>
            <person name="Zaspel J.M."/>
        </authorList>
    </citation>
    <scope>NUCLEOTIDE SEQUENCE [LARGE SCALE GENOMIC DNA]</scope>
    <source>
        <strain evidence="1">CgM1</strain>
    </source>
</reference>
<keyword evidence="2" id="KW-1185">Reference proteome</keyword>
<evidence type="ECO:0000313" key="2">
    <source>
        <dbReference type="Proteomes" id="UP000826195"/>
    </source>
</evidence>
<protein>
    <submittedName>
        <fullName evidence="1">Uncharacterized protein</fullName>
    </submittedName>
</protein>
<dbReference type="Proteomes" id="UP000826195">
    <property type="component" value="Unassembled WGS sequence"/>
</dbReference>